<keyword evidence="3" id="KW-1185">Reference proteome</keyword>
<sequence>MGWWETFKDTFKQLPYLALIKAHRLFLYPAIFILAVALVVVLISLTSTKSTKVDEYTKSREEIIAFNQACGGRLRYSAWIDDSTVYTEKNSFHIHLKEISLNDLPKTVPFPMYVSSLHIYGGSAPSTPTETTELANKLARVLEAFRHCYIKHLELRNFDIEFAPAPATPRIRRQTPGAITFYETSSSFISWFGESVQLLCPNRKLALNLMYSANIKSLECLDSLGIAGPIKTLLVMDLPNLESLGCRVLNNTGVAHKIYLFNLSSKVEVPASLARNIESQARNIQIGFDIYTKLTMHKGFCLNSPYLSLVLETYEELCSHPNPEDLGTRNPYVTHIYVSQPDAPQETTKEVVTQIVEWVATRFSDVGYVTIRSNTLNLPGLQSFIDQAVFYKERLPIAKIIIKQLQPYTIDSLTTFDV</sequence>
<reference evidence="2 3" key="1">
    <citation type="submission" date="2016-02" db="EMBL/GenBank/DDBJ databases">
        <title>Discovery of a natural microsporidian pathogen with a broad tissue tropism in Caenorhabditis elegans.</title>
        <authorList>
            <person name="Luallen R.J."/>
            <person name="Reinke A.W."/>
            <person name="Tong L."/>
            <person name="Botts M.R."/>
            <person name="Felix M.-A."/>
            <person name="Troemel E.R."/>
        </authorList>
    </citation>
    <scope>NUCLEOTIDE SEQUENCE [LARGE SCALE GENOMIC DNA]</scope>
    <source>
        <strain evidence="2 3">JUm2807</strain>
    </source>
</reference>
<accession>A0A177EF64</accession>
<feature type="transmembrane region" description="Helical" evidence="1">
    <location>
        <begin position="25"/>
        <end position="45"/>
    </location>
</feature>
<keyword evidence="1" id="KW-0472">Membrane</keyword>
<keyword evidence="1" id="KW-0812">Transmembrane</keyword>
<organism evidence="2 3">
    <name type="scientific">Nematocida displodere</name>
    <dbReference type="NCBI Taxonomy" id="1805483"/>
    <lineage>
        <taxon>Eukaryota</taxon>
        <taxon>Fungi</taxon>
        <taxon>Fungi incertae sedis</taxon>
        <taxon>Microsporidia</taxon>
        <taxon>Nematocida</taxon>
    </lineage>
</organism>
<protein>
    <submittedName>
        <fullName evidence="2">Uncharacterized protein</fullName>
    </submittedName>
</protein>
<dbReference type="GeneID" id="93648064"/>
<dbReference type="AlphaFoldDB" id="A0A177EF64"/>
<dbReference type="EMBL" id="LTDL01000037">
    <property type="protein sequence ID" value="OAG30131.1"/>
    <property type="molecule type" value="Genomic_DNA"/>
</dbReference>
<evidence type="ECO:0000313" key="3">
    <source>
        <dbReference type="Proteomes" id="UP000185944"/>
    </source>
</evidence>
<evidence type="ECO:0000313" key="2">
    <source>
        <dbReference type="EMBL" id="OAG30131.1"/>
    </source>
</evidence>
<comment type="caution">
    <text evidence="2">The sequence shown here is derived from an EMBL/GenBank/DDBJ whole genome shotgun (WGS) entry which is preliminary data.</text>
</comment>
<evidence type="ECO:0000256" key="1">
    <source>
        <dbReference type="SAM" id="Phobius"/>
    </source>
</evidence>
<name>A0A177EF64_9MICR</name>
<dbReference type="RefSeq" id="XP_067544606.1">
    <property type="nucleotide sequence ID" value="XM_067689132.1"/>
</dbReference>
<dbReference type="Proteomes" id="UP000185944">
    <property type="component" value="Unassembled WGS sequence"/>
</dbReference>
<gene>
    <name evidence="2" type="ORF">NEDG_01714</name>
</gene>
<keyword evidence="1" id="KW-1133">Transmembrane helix</keyword>
<dbReference type="VEuPathDB" id="MicrosporidiaDB:NEDG_01714"/>
<proteinExistence type="predicted"/>